<evidence type="ECO:0000313" key="8">
    <source>
        <dbReference type="Proteomes" id="UP001201262"/>
    </source>
</evidence>
<dbReference type="InterPro" id="IPR029058">
    <property type="entry name" value="AB_hydrolase_fold"/>
</dbReference>
<feature type="region of interest" description="Disordered" evidence="4">
    <location>
        <begin position="568"/>
        <end position="590"/>
    </location>
</feature>
<dbReference type="SUPFAM" id="SSF53474">
    <property type="entry name" value="alpha/beta-Hydrolases"/>
    <property type="match status" value="1"/>
</dbReference>
<dbReference type="InterPro" id="IPR002018">
    <property type="entry name" value="CarbesteraseB"/>
</dbReference>
<dbReference type="Proteomes" id="UP001201262">
    <property type="component" value="Unassembled WGS sequence"/>
</dbReference>
<comment type="caution">
    <text evidence="7">The sequence shown here is derived from an EMBL/GenBank/DDBJ whole genome shotgun (WGS) entry which is preliminary data.</text>
</comment>
<evidence type="ECO:0000313" key="7">
    <source>
        <dbReference type="EMBL" id="KAH8694181.1"/>
    </source>
</evidence>
<evidence type="ECO:0000256" key="5">
    <source>
        <dbReference type="SAM" id="SignalP"/>
    </source>
</evidence>
<dbReference type="Gene3D" id="3.40.50.1820">
    <property type="entry name" value="alpha/beta hydrolase"/>
    <property type="match status" value="1"/>
</dbReference>
<dbReference type="GeneID" id="70249405"/>
<dbReference type="PROSITE" id="PS00941">
    <property type="entry name" value="CARBOXYLESTERASE_B_2"/>
    <property type="match status" value="1"/>
</dbReference>
<keyword evidence="8" id="KW-1185">Reference proteome</keyword>
<name>A0AAD4PYL0_9EURO</name>
<dbReference type="RefSeq" id="XP_046069851.1">
    <property type="nucleotide sequence ID" value="XM_046219118.1"/>
</dbReference>
<evidence type="ECO:0000256" key="4">
    <source>
        <dbReference type="SAM" id="MobiDB-lite"/>
    </source>
</evidence>
<evidence type="ECO:0000256" key="3">
    <source>
        <dbReference type="RuleBase" id="RU361235"/>
    </source>
</evidence>
<dbReference type="PROSITE" id="PS00122">
    <property type="entry name" value="CARBOXYLESTERASE_B_1"/>
    <property type="match status" value="1"/>
</dbReference>
<dbReference type="AlphaFoldDB" id="A0AAD4PYL0"/>
<dbReference type="EMBL" id="JAJTJA010000009">
    <property type="protein sequence ID" value="KAH8694181.1"/>
    <property type="molecule type" value="Genomic_DNA"/>
</dbReference>
<dbReference type="PANTHER" id="PTHR43918:SF4">
    <property type="entry name" value="CARBOXYLIC ESTER HYDROLASE"/>
    <property type="match status" value="1"/>
</dbReference>
<dbReference type="InterPro" id="IPR019819">
    <property type="entry name" value="Carboxylesterase_B_CS"/>
</dbReference>
<feature type="compositionally biased region" description="Low complexity" evidence="4">
    <location>
        <begin position="569"/>
        <end position="590"/>
    </location>
</feature>
<dbReference type="InterPro" id="IPR019826">
    <property type="entry name" value="Carboxylesterase_B_AS"/>
</dbReference>
<accession>A0AAD4PYL0</accession>
<dbReference type="GO" id="GO:0052689">
    <property type="term" value="F:carboxylic ester hydrolase activity"/>
    <property type="evidence" value="ECO:0007669"/>
    <property type="project" value="TreeGrafter"/>
</dbReference>
<protein>
    <recommendedName>
        <fullName evidence="3">Carboxylic ester hydrolase</fullName>
        <ecNumber evidence="3">3.1.1.-</ecNumber>
    </recommendedName>
</protein>
<evidence type="ECO:0000256" key="1">
    <source>
        <dbReference type="ARBA" id="ARBA00005964"/>
    </source>
</evidence>
<dbReference type="Pfam" id="PF00135">
    <property type="entry name" value="COesterase"/>
    <property type="match status" value="1"/>
</dbReference>
<evidence type="ECO:0000259" key="6">
    <source>
        <dbReference type="Pfam" id="PF00135"/>
    </source>
</evidence>
<dbReference type="EC" id="3.1.1.-" evidence="3"/>
<gene>
    <name evidence="7" type="ORF">BGW36DRAFT_409727</name>
</gene>
<dbReference type="PANTHER" id="PTHR43918">
    <property type="entry name" value="ACETYLCHOLINESTERASE"/>
    <property type="match status" value="1"/>
</dbReference>
<comment type="similarity">
    <text evidence="1 3">Belongs to the type-B carboxylesterase/lipase family.</text>
</comment>
<feature type="domain" description="Carboxylesterase type B" evidence="6">
    <location>
        <begin position="19"/>
        <end position="531"/>
    </location>
</feature>
<dbReference type="InterPro" id="IPR050654">
    <property type="entry name" value="AChE-related_enzymes"/>
</dbReference>
<keyword evidence="2 3" id="KW-0378">Hydrolase</keyword>
<feature type="chain" id="PRO_5042189897" description="Carboxylic ester hydrolase" evidence="5">
    <location>
        <begin position="16"/>
        <end position="616"/>
    </location>
</feature>
<proteinExistence type="inferred from homology"/>
<organism evidence="7 8">
    <name type="scientific">Talaromyces proteolyticus</name>
    <dbReference type="NCBI Taxonomy" id="1131652"/>
    <lineage>
        <taxon>Eukaryota</taxon>
        <taxon>Fungi</taxon>
        <taxon>Dikarya</taxon>
        <taxon>Ascomycota</taxon>
        <taxon>Pezizomycotina</taxon>
        <taxon>Eurotiomycetes</taxon>
        <taxon>Eurotiomycetidae</taxon>
        <taxon>Eurotiales</taxon>
        <taxon>Trichocomaceae</taxon>
        <taxon>Talaromyces</taxon>
        <taxon>Talaromyces sect. Bacilispori</taxon>
    </lineage>
</organism>
<keyword evidence="5" id="KW-0732">Signal</keyword>
<evidence type="ECO:0000256" key="2">
    <source>
        <dbReference type="ARBA" id="ARBA00022801"/>
    </source>
</evidence>
<sequence length="616" mass="64502">MKVPLSLILPAVAAATSSSPSVTIDAGVLQGGRCDGQSAVYYKAIPYAEPPVGALRFEPPTALKQFSGGKLNATTSAPTCLQFSDDFTPKLFTSEDCLYLDVWVPSDATSDSKLPVKVWIYGGSETEGSISDPLYDGCNTADHGAILVSINYRLGPLGFLALNSAGLYGNQGIQDLLLGLQWVQDNIEAFGGDPKKVVLFGQSAGAENAYVIASLPQASSLIKSAVSESGGGRSLVSNASVQSVGASYARALQCDTSDKACLQSKNATELGNAYTSDSFLYEGIGYFGALGVTSPGSHSFYPYVDGNVIPEDPYNSGVNVPTVFGSTSFVRPTNQGKPKDKNEGLVYAVQWALSGNNTASPSAYSDFLRKNFGSAASLVGKYYNLSAFEAAIGNASSSGVLPISNTGLAVLAAMTAIITDSTYRCPAYYGAAQGTRKNIATWTYEFTHNSTCMWLDTIDQKYTAYFGAIHTAEIPFVFGNLDNSYLPNGTCNSTATEYQLSEQIMDLWTAVAENADPSTDAIQWPRFQTAKNLSTPGLIFGESAVSGTVDYTGCDLWDQINASMMSSNATATGTPTPSSPTASSTTVPTSGAAPILPTTGGLLAFSLAVMGLAGLV</sequence>
<reference evidence="7" key="1">
    <citation type="submission" date="2021-12" db="EMBL/GenBank/DDBJ databases">
        <title>Convergent genome expansion in fungi linked to evolution of root-endophyte symbiosis.</title>
        <authorList>
            <consortium name="DOE Joint Genome Institute"/>
            <person name="Ke Y.-H."/>
            <person name="Bonito G."/>
            <person name="Liao H.-L."/>
            <person name="Looney B."/>
            <person name="Rojas-Flechas A."/>
            <person name="Nash J."/>
            <person name="Hameed K."/>
            <person name="Schadt C."/>
            <person name="Martin F."/>
            <person name="Crous P.W."/>
            <person name="Miettinen O."/>
            <person name="Magnuson J.K."/>
            <person name="Labbe J."/>
            <person name="Jacobson D."/>
            <person name="Doktycz M.J."/>
            <person name="Veneault-Fourrey C."/>
            <person name="Kuo A."/>
            <person name="Mondo S."/>
            <person name="Calhoun S."/>
            <person name="Riley R."/>
            <person name="Ohm R."/>
            <person name="LaButti K."/>
            <person name="Andreopoulos B."/>
            <person name="Pangilinan J."/>
            <person name="Nolan M."/>
            <person name="Tritt A."/>
            <person name="Clum A."/>
            <person name="Lipzen A."/>
            <person name="Daum C."/>
            <person name="Barry K."/>
            <person name="Grigoriev I.V."/>
            <person name="Vilgalys R."/>
        </authorList>
    </citation>
    <scope>NUCLEOTIDE SEQUENCE</scope>
    <source>
        <strain evidence="7">PMI_201</strain>
    </source>
</reference>
<feature type="signal peptide" evidence="5">
    <location>
        <begin position="1"/>
        <end position="15"/>
    </location>
</feature>